<evidence type="ECO:0000313" key="2">
    <source>
        <dbReference type="EMBL" id="KAJ5585877.1"/>
    </source>
</evidence>
<sequence>MRFHTVAIMTGATAVSANTANLLLPGFQGRDLQCGVKGSSGDATTYLVTCPTGTGSEACGIPGGGMTAIAAPTSMQLINPDGKGNTASVSCNVAGTTSASCVAQDGTVTVSHTLGSKDLNWMPVTITTPTPTSTPTSTTTRLSSPVKSSTRVPSSTRLATSSVPYKPTDSVITNSAAPTQSASSTPVPAPNAATSLAGNGWTLGGAVLALAFALV</sequence>
<proteinExistence type="predicted"/>
<feature type="region of interest" description="Disordered" evidence="1">
    <location>
        <begin position="127"/>
        <end position="190"/>
    </location>
</feature>
<protein>
    <submittedName>
        <fullName evidence="2">Uncharacterized protein</fullName>
    </submittedName>
</protein>
<feature type="compositionally biased region" description="Polar residues" evidence="1">
    <location>
        <begin position="146"/>
        <end position="163"/>
    </location>
</feature>
<dbReference type="PANTHER" id="PTHR40640:SF1">
    <property type="entry name" value="ANCHORED GLYCOPROTEIN, PUTATIVE (AFU_ORTHOLOGUE AFUA_8G04860)-RELATED"/>
    <property type="match status" value="1"/>
</dbReference>
<name>A0AAD6GSJ7_9EURO</name>
<organism evidence="2 3">
    <name type="scientific">Penicillium hetheringtonii</name>
    <dbReference type="NCBI Taxonomy" id="911720"/>
    <lineage>
        <taxon>Eukaryota</taxon>
        <taxon>Fungi</taxon>
        <taxon>Dikarya</taxon>
        <taxon>Ascomycota</taxon>
        <taxon>Pezizomycotina</taxon>
        <taxon>Eurotiomycetes</taxon>
        <taxon>Eurotiomycetidae</taxon>
        <taxon>Eurotiales</taxon>
        <taxon>Aspergillaceae</taxon>
        <taxon>Penicillium</taxon>
    </lineage>
</organism>
<evidence type="ECO:0000256" key="1">
    <source>
        <dbReference type="SAM" id="MobiDB-lite"/>
    </source>
</evidence>
<comment type="caution">
    <text evidence="2">The sequence shown here is derived from an EMBL/GenBank/DDBJ whole genome shotgun (WGS) entry which is preliminary data.</text>
</comment>
<dbReference type="AlphaFoldDB" id="A0AAD6GSJ7"/>
<keyword evidence="3" id="KW-1185">Reference proteome</keyword>
<feature type="compositionally biased region" description="Low complexity" evidence="1">
    <location>
        <begin position="127"/>
        <end position="145"/>
    </location>
</feature>
<dbReference type="Proteomes" id="UP001216150">
    <property type="component" value="Unassembled WGS sequence"/>
</dbReference>
<dbReference type="PANTHER" id="PTHR40640">
    <property type="entry name" value="ANCHORED GLYCOPROTEIN, PUTATIVE (AFU_ORTHOLOGUE AFUA_8G04860)-RELATED"/>
    <property type="match status" value="1"/>
</dbReference>
<dbReference type="EMBL" id="JAQJAC010000004">
    <property type="protein sequence ID" value="KAJ5585877.1"/>
    <property type="molecule type" value="Genomic_DNA"/>
</dbReference>
<feature type="compositionally biased region" description="Low complexity" evidence="1">
    <location>
        <begin position="175"/>
        <end position="186"/>
    </location>
</feature>
<reference evidence="2 3" key="1">
    <citation type="journal article" date="2023" name="IMA Fungus">
        <title>Comparative genomic study of the Penicillium genus elucidates a diverse pangenome and 15 lateral gene transfer events.</title>
        <authorList>
            <person name="Petersen C."/>
            <person name="Sorensen T."/>
            <person name="Nielsen M.R."/>
            <person name="Sondergaard T.E."/>
            <person name="Sorensen J.L."/>
            <person name="Fitzpatrick D.A."/>
            <person name="Frisvad J.C."/>
            <person name="Nielsen K.L."/>
        </authorList>
    </citation>
    <scope>NUCLEOTIDE SEQUENCE [LARGE SCALE GENOMIC DNA]</scope>
    <source>
        <strain evidence="2 3">IBT 29057</strain>
    </source>
</reference>
<accession>A0AAD6GSJ7</accession>
<evidence type="ECO:0000313" key="3">
    <source>
        <dbReference type="Proteomes" id="UP001216150"/>
    </source>
</evidence>
<gene>
    <name evidence="2" type="ORF">N7450_005664</name>
</gene>